<dbReference type="Gene3D" id="3.40.50.300">
    <property type="entry name" value="P-loop containing nucleotide triphosphate hydrolases"/>
    <property type="match status" value="1"/>
</dbReference>
<comment type="similarity">
    <text evidence="2">Belongs to the ELP6 family.</text>
</comment>
<evidence type="ECO:0000256" key="1">
    <source>
        <dbReference type="ARBA" id="ARBA00005043"/>
    </source>
</evidence>
<sequence length="261" mass="29587">MATINKNKLLNTLKPKSTEKVITIRENGLADANFIITNLMLDIFSEKANKMCLVIMHNTVGHYHNVGKRIGYDLLSKIRDGYVTTIEPLKSLYEQLGSADANDITYLSANKEDIVKRLFLDIKCKIDSFLKDEAVGKVYLIIDDVSHLLDLGIDVKYVIAFLKYCIALTTNRQVYIIVNCHISPSNIHDEIISNSLTHVSDLNIEVSNLKTGVSRDVSGILKVVRHEQNMPQLSENIYHYKAYDREIKVFAPGESVFNLRK</sequence>
<evidence type="ECO:0000313" key="4">
    <source>
        <dbReference type="EMBL" id="KAF2879088.1"/>
    </source>
</evidence>
<evidence type="ECO:0000256" key="3">
    <source>
        <dbReference type="ARBA" id="ARBA00020263"/>
    </source>
</evidence>
<dbReference type="GO" id="GO:0002098">
    <property type="term" value="P:tRNA wobble uridine modification"/>
    <property type="evidence" value="ECO:0007669"/>
    <property type="project" value="InterPro"/>
</dbReference>
<dbReference type="AlphaFoldDB" id="A0A8K0FYB1"/>
<comment type="pathway">
    <text evidence="1">tRNA modification; 5-methoxycarbonylmethyl-2-thiouridine-tRNA biosynthesis.</text>
</comment>
<protein>
    <recommendedName>
        <fullName evidence="3">Elongator complex protein 6</fullName>
    </recommendedName>
</protein>
<comment type="caution">
    <text evidence="4">The sequence shown here is derived from an EMBL/GenBank/DDBJ whole genome shotgun (WGS) entry which is preliminary data.</text>
</comment>
<name>A0A8K0FYB1_IGNLU</name>
<dbReference type="Pfam" id="PF09807">
    <property type="entry name" value="ELP6"/>
    <property type="match status" value="1"/>
</dbReference>
<reference evidence="4" key="1">
    <citation type="submission" date="2019-08" db="EMBL/GenBank/DDBJ databases">
        <title>The genome of the North American firefly Photinus pyralis.</title>
        <authorList>
            <consortium name="Photinus pyralis genome working group"/>
            <person name="Fallon T.R."/>
            <person name="Sander Lower S.E."/>
            <person name="Weng J.-K."/>
        </authorList>
    </citation>
    <scope>NUCLEOTIDE SEQUENCE</scope>
    <source>
        <strain evidence="4">TRF0915ILg1</strain>
        <tissue evidence="4">Whole body</tissue>
    </source>
</reference>
<gene>
    <name evidence="4" type="ORF">ILUMI_27097</name>
</gene>
<dbReference type="GO" id="GO:0033588">
    <property type="term" value="C:elongator holoenzyme complex"/>
    <property type="evidence" value="ECO:0007669"/>
    <property type="project" value="InterPro"/>
</dbReference>
<dbReference type="UniPathway" id="UPA00988"/>
<organism evidence="4 5">
    <name type="scientific">Ignelater luminosus</name>
    <name type="common">Cucubano</name>
    <name type="synonym">Pyrophorus luminosus</name>
    <dbReference type="NCBI Taxonomy" id="2038154"/>
    <lineage>
        <taxon>Eukaryota</taxon>
        <taxon>Metazoa</taxon>
        <taxon>Ecdysozoa</taxon>
        <taxon>Arthropoda</taxon>
        <taxon>Hexapoda</taxon>
        <taxon>Insecta</taxon>
        <taxon>Pterygota</taxon>
        <taxon>Neoptera</taxon>
        <taxon>Endopterygota</taxon>
        <taxon>Coleoptera</taxon>
        <taxon>Polyphaga</taxon>
        <taxon>Elateriformia</taxon>
        <taxon>Elateroidea</taxon>
        <taxon>Elateridae</taxon>
        <taxon>Agrypninae</taxon>
        <taxon>Pyrophorini</taxon>
        <taxon>Ignelater</taxon>
    </lineage>
</organism>
<dbReference type="Proteomes" id="UP000801492">
    <property type="component" value="Unassembled WGS sequence"/>
</dbReference>
<dbReference type="EMBL" id="VTPC01091233">
    <property type="protein sequence ID" value="KAF2879088.1"/>
    <property type="molecule type" value="Genomic_DNA"/>
</dbReference>
<evidence type="ECO:0000256" key="2">
    <source>
        <dbReference type="ARBA" id="ARBA00008837"/>
    </source>
</evidence>
<keyword evidence="5" id="KW-1185">Reference proteome</keyword>
<dbReference type="OrthoDB" id="9995306at2759"/>
<dbReference type="PANTHER" id="PTHR16184:SF6">
    <property type="entry name" value="ELONGATOR COMPLEX PROTEIN 6"/>
    <property type="match status" value="1"/>
</dbReference>
<dbReference type="CDD" id="cd19495">
    <property type="entry name" value="Elp6"/>
    <property type="match status" value="1"/>
</dbReference>
<accession>A0A8K0FYB1</accession>
<evidence type="ECO:0000313" key="5">
    <source>
        <dbReference type="Proteomes" id="UP000801492"/>
    </source>
</evidence>
<dbReference type="InterPro" id="IPR018627">
    <property type="entry name" value="ELP6"/>
</dbReference>
<dbReference type="PANTHER" id="PTHR16184">
    <property type="entry name" value="ELONGATOR COMPLEX PROTEIN 6"/>
    <property type="match status" value="1"/>
</dbReference>
<proteinExistence type="inferred from homology"/>
<dbReference type="InterPro" id="IPR027417">
    <property type="entry name" value="P-loop_NTPase"/>
</dbReference>